<dbReference type="Pfam" id="PF10412">
    <property type="entry name" value="TrwB_AAD_bind"/>
    <property type="match status" value="1"/>
</dbReference>
<accession>A0ABR7QFH2</accession>
<keyword evidence="3" id="KW-1185">Reference proteome</keyword>
<protein>
    <submittedName>
        <fullName evidence="2">Type IV secretion system DNA-binding domain-containing protein</fullName>
    </submittedName>
</protein>
<dbReference type="Proteomes" id="UP000619238">
    <property type="component" value="Unassembled WGS sequence"/>
</dbReference>
<comment type="caution">
    <text evidence="2">The sequence shown here is derived from an EMBL/GenBank/DDBJ whole genome shotgun (WGS) entry which is preliminary data.</text>
</comment>
<dbReference type="Gene3D" id="3.40.50.300">
    <property type="entry name" value="P-loop containing nucleotide triphosphate hydrolases"/>
    <property type="match status" value="2"/>
</dbReference>
<organism evidence="2 3">
    <name type="scientific">Kordia aestuariivivens</name>
    <dbReference type="NCBI Taxonomy" id="2759037"/>
    <lineage>
        <taxon>Bacteria</taxon>
        <taxon>Pseudomonadati</taxon>
        <taxon>Bacteroidota</taxon>
        <taxon>Flavobacteriia</taxon>
        <taxon>Flavobacteriales</taxon>
        <taxon>Flavobacteriaceae</taxon>
        <taxon>Kordia</taxon>
    </lineage>
</organism>
<dbReference type="PANTHER" id="PTHR30121:SF11">
    <property type="entry name" value="AAA+ ATPASE DOMAIN-CONTAINING PROTEIN"/>
    <property type="match status" value="1"/>
</dbReference>
<dbReference type="InterPro" id="IPR019476">
    <property type="entry name" value="T4SS_TraD_DNA-bd"/>
</dbReference>
<reference evidence="2 3" key="1">
    <citation type="submission" date="2020-07" db="EMBL/GenBank/DDBJ databases">
        <title>Description of Kordia aestuariivivens sp. nov., isolated from a tidal flat.</title>
        <authorList>
            <person name="Park S."/>
            <person name="Yoon J.-H."/>
        </authorList>
    </citation>
    <scope>NUCLEOTIDE SEQUENCE [LARGE SCALE GENOMIC DNA]</scope>
    <source>
        <strain evidence="2 3">YSTF-M3</strain>
    </source>
</reference>
<dbReference type="InterPro" id="IPR051162">
    <property type="entry name" value="T4SS_component"/>
</dbReference>
<dbReference type="GO" id="GO:0003677">
    <property type="term" value="F:DNA binding"/>
    <property type="evidence" value="ECO:0007669"/>
    <property type="project" value="UniProtKB-KW"/>
</dbReference>
<name>A0ABR7QFH2_9FLAO</name>
<proteinExistence type="predicted"/>
<feature type="domain" description="Type IV secretion system coupling protein TraD DNA-binding" evidence="1">
    <location>
        <begin position="3"/>
        <end position="313"/>
    </location>
</feature>
<dbReference type="EMBL" id="JACGWS010000018">
    <property type="protein sequence ID" value="MBC8757301.1"/>
    <property type="molecule type" value="Genomic_DNA"/>
</dbReference>
<gene>
    <name evidence="2" type="ORF">H2O64_21705</name>
</gene>
<dbReference type="PANTHER" id="PTHR30121">
    <property type="entry name" value="UNCHARACTERIZED PROTEIN YJGR-RELATED"/>
    <property type="match status" value="1"/>
</dbReference>
<sequence length="368" mass="42212">MGTYLLGKTGSGKTNLMKTLLYQDVFHGRGFSLFDINGDLLKQILTIIPHHRKQDVVLLDATNPNINLGYNPLKRVNYEKRALIASSILETFQKMWGQQSWGLKLEYILRNVLLTLLDQPKASFDDIPKLLLDSHFQKQCLQHVVSSHVKRFWSMEFPKYSKTDILPVLNKVGSFLSIPMVHKILVKNQEQISLRQIMDNKQIFLINLSKGSLGTDGAHLLGSLLLTSLSSAGFSRINIDEQERIPFFIYLDEFQNYTTASLTNMFSELRKFKIGFVLAHQYLHQLDANIRNAVLGNIGTIICFKLGQADAKYMAQEFTPIFQTSDFMNLEHFHIYVKLLINGRSSQPFSAKTITLNDLHYKKGYLYR</sequence>
<evidence type="ECO:0000259" key="1">
    <source>
        <dbReference type="Pfam" id="PF10412"/>
    </source>
</evidence>
<evidence type="ECO:0000313" key="2">
    <source>
        <dbReference type="EMBL" id="MBC8757301.1"/>
    </source>
</evidence>
<evidence type="ECO:0000313" key="3">
    <source>
        <dbReference type="Proteomes" id="UP000619238"/>
    </source>
</evidence>
<dbReference type="SUPFAM" id="SSF52540">
    <property type="entry name" value="P-loop containing nucleoside triphosphate hydrolases"/>
    <property type="match status" value="1"/>
</dbReference>
<dbReference type="InterPro" id="IPR027417">
    <property type="entry name" value="P-loop_NTPase"/>
</dbReference>
<dbReference type="CDD" id="cd01127">
    <property type="entry name" value="TrwB_TraG_TraD_VirD4"/>
    <property type="match status" value="1"/>
</dbReference>
<keyword evidence="2" id="KW-0238">DNA-binding</keyword>
<dbReference type="RefSeq" id="WP_187564344.1">
    <property type="nucleotide sequence ID" value="NZ_JACGWS010000018.1"/>
</dbReference>